<keyword evidence="8" id="KW-1015">Disulfide bond</keyword>
<keyword evidence="1 11" id="KW-0963">Cytoplasm</keyword>
<evidence type="ECO:0000256" key="5">
    <source>
        <dbReference type="ARBA" id="ARBA00022741"/>
    </source>
</evidence>
<evidence type="ECO:0000256" key="1">
    <source>
        <dbReference type="ARBA" id="ARBA00022490"/>
    </source>
</evidence>
<evidence type="ECO:0000256" key="10">
    <source>
        <dbReference type="ARBA" id="ARBA00056575"/>
    </source>
</evidence>
<dbReference type="SUPFAM" id="SSF52402">
    <property type="entry name" value="Adenine nucleotide alpha hydrolases-like"/>
    <property type="match status" value="1"/>
</dbReference>
<evidence type="ECO:0000259" key="13">
    <source>
        <dbReference type="Pfam" id="PF20259"/>
    </source>
</evidence>
<dbReference type="HAMAP" id="MF_00144">
    <property type="entry name" value="tRNA_thiouridyl_MnmA"/>
    <property type="match status" value="1"/>
</dbReference>
<feature type="domain" description="tRNA-specific 2-thiouridylase MnmA-like C-terminal" evidence="12">
    <location>
        <begin position="281"/>
        <end position="356"/>
    </location>
</feature>
<evidence type="ECO:0000313" key="14">
    <source>
        <dbReference type="EMBL" id="MCC2137496.1"/>
    </source>
</evidence>
<feature type="region of interest" description="Interaction with tRNA" evidence="11">
    <location>
        <begin position="151"/>
        <end position="153"/>
    </location>
</feature>
<keyword evidence="3 11" id="KW-0808">Transferase</keyword>
<feature type="domain" description="tRNA-specific 2-thiouridylase MnmA-like central" evidence="13">
    <location>
        <begin position="210"/>
        <end position="273"/>
    </location>
</feature>
<dbReference type="InterPro" id="IPR046884">
    <property type="entry name" value="MnmA-like_central"/>
</dbReference>
<dbReference type="InterPro" id="IPR023382">
    <property type="entry name" value="MnmA-like_central_sf"/>
</dbReference>
<comment type="caution">
    <text evidence="14">The sequence shown here is derived from an EMBL/GenBank/DDBJ whole genome shotgun (WGS) entry which is preliminary data.</text>
</comment>
<dbReference type="AlphaFoldDB" id="A0AAE3ANE2"/>
<dbReference type="Proteomes" id="UP001199424">
    <property type="component" value="Unassembled WGS sequence"/>
</dbReference>
<dbReference type="PANTHER" id="PTHR11933">
    <property type="entry name" value="TRNA 5-METHYLAMINOMETHYL-2-THIOURIDYLATE -METHYLTRANSFERASE"/>
    <property type="match status" value="1"/>
</dbReference>
<dbReference type="GO" id="GO:0103016">
    <property type="term" value="F:tRNA-uridine 2-sulfurtransferase activity"/>
    <property type="evidence" value="ECO:0007669"/>
    <property type="project" value="UniProtKB-EC"/>
</dbReference>
<dbReference type="RefSeq" id="WP_308449721.1">
    <property type="nucleotide sequence ID" value="NZ_JAJEQC010000010.1"/>
</dbReference>
<name>A0AAE3ANE2_9FIRM</name>
<keyword evidence="5 11" id="KW-0547">Nucleotide-binding</keyword>
<evidence type="ECO:0000256" key="8">
    <source>
        <dbReference type="ARBA" id="ARBA00023157"/>
    </source>
</evidence>
<dbReference type="GO" id="GO:0005524">
    <property type="term" value="F:ATP binding"/>
    <property type="evidence" value="ECO:0007669"/>
    <property type="project" value="UniProtKB-KW"/>
</dbReference>
<dbReference type="FunFam" id="2.30.30.280:FF:000001">
    <property type="entry name" value="tRNA-specific 2-thiouridylase MnmA"/>
    <property type="match status" value="1"/>
</dbReference>
<feature type="binding site" evidence="11">
    <location>
        <position position="34"/>
    </location>
    <ligand>
        <name>ATP</name>
        <dbReference type="ChEBI" id="CHEBI:30616"/>
    </ligand>
</feature>
<evidence type="ECO:0000256" key="11">
    <source>
        <dbReference type="HAMAP-Rule" id="MF_00144"/>
    </source>
</evidence>
<dbReference type="EMBL" id="JAJEQC010000010">
    <property type="protein sequence ID" value="MCC2137496.1"/>
    <property type="molecule type" value="Genomic_DNA"/>
</dbReference>
<dbReference type="Gene3D" id="3.40.50.620">
    <property type="entry name" value="HUPs"/>
    <property type="match status" value="1"/>
</dbReference>
<keyword evidence="2 11" id="KW-0820">tRNA-binding</keyword>
<comment type="catalytic activity">
    <reaction evidence="9 11">
        <text>S-sulfanyl-L-cysteinyl-[protein] + uridine(34) in tRNA + AH2 + ATP = 2-thiouridine(34) in tRNA + L-cysteinyl-[protein] + A + AMP + diphosphate + H(+)</text>
        <dbReference type="Rhea" id="RHEA:47032"/>
        <dbReference type="Rhea" id="RHEA-COMP:10131"/>
        <dbReference type="Rhea" id="RHEA-COMP:11726"/>
        <dbReference type="Rhea" id="RHEA-COMP:11727"/>
        <dbReference type="Rhea" id="RHEA-COMP:11728"/>
        <dbReference type="ChEBI" id="CHEBI:13193"/>
        <dbReference type="ChEBI" id="CHEBI:15378"/>
        <dbReference type="ChEBI" id="CHEBI:17499"/>
        <dbReference type="ChEBI" id="CHEBI:29950"/>
        <dbReference type="ChEBI" id="CHEBI:30616"/>
        <dbReference type="ChEBI" id="CHEBI:33019"/>
        <dbReference type="ChEBI" id="CHEBI:61963"/>
        <dbReference type="ChEBI" id="CHEBI:65315"/>
        <dbReference type="ChEBI" id="CHEBI:87170"/>
        <dbReference type="ChEBI" id="CHEBI:456215"/>
        <dbReference type="EC" id="2.8.1.13"/>
    </reaction>
</comment>
<dbReference type="GO" id="GO:0000049">
    <property type="term" value="F:tRNA binding"/>
    <property type="evidence" value="ECO:0007669"/>
    <property type="project" value="UniProtKB-KW"/>
</dbReference>
<evidence type="ECO:0000256" key="4">
    <source>
        <dbReference type="ARBA" id="ARBA00022694"/>
    </source>
</evidence>
<evidence type="ECO:0000256" key="6">
    <source>
        <dbReference type="ARBA" id="ARBA00022840"/>
    </source>
</evidence>
<dbReference type="Pfam" id="PF03054">
    <property type="entry name" value="tRNA_Me_trans"/>
    <property type="match status" value="1"/>
</dbReference>
<evidence type="ECO:0000256" key="3">
    <source>
        <dbReference type="ARBA" id="ARBA00022679"/>
    </source>
</evidence>
<dbReference type="GO" id="GO:0005737">
    <property type="term" value="C:cytoplasm"/>
    <property type="evidence" value="ECO:0007669"/>
    <property type="project" value="UniProtKB-SubCell"/>
</dbReference>
<evidence type="ECO:0000313" key="15">
    <source>
        <dbReference type="Proteomes" id="UP001199424"/>
    </source>
</evidence>
<dbReference type="CDD" id="cd01998">
    <property type="entry name" value="MnmA_TRMU-like"/>
    <property type="match status" value="1"/>
</dbReference>
<dbReference type="PANTHER" id="PTHR11933:SF5">
    <property type="entry name" value="MITOCHONDRIAL TRNA-SPECIFIC 2-THIOURIDYLASE 1"/>
    <property type="match status" value="1"/>
</dbReference>
<comment type="similarity">
    <text evidence="11">Belongs to the MnmA/TRMU family.</text>
</comment>
<comment type="function">
    <text evidence="10 11">Catalyzes the 2-thiolation of uridine at the wobble position (U34) of tRNA, leading to the formation of s(2)U34.</text>
</comment>
<dbReference type="NCBIfam" id="NF001138">
    <property type="entry name" value="PRK00143.1"/>
    <property type="match status" value="1"/>
</dbReference>
<sequence>MCKKAIIAMSGGVDSSVAALLMKEKGYTCMGATMKLYQNEDVGLRREHTCCSLDDVEDARSVAYALDMPYYVFNFADRFKTDVIDKFVHSYEMGVTPNPCIDCNRYLKFDKLFQRMVELNYDYVVTGHYAQIDFDENTGRYLLKKAVDHNKDQSYVLWSLTQEQLKHVQFPLGGMEKCEVRALAEAHNFINARKHDSQDICFVQNGSYADFIEQYTGKTYPPGDFVDTDGNVLGQHRGVIRYTIGQRKGLGLALPAPLYVKSVDIEKNTVTLSPESELFKKELTASGINLISVAEIKEPMHIKAKVRYRQPEQWATVTQTGPDSLKVVFDEPQRAITCGQSVVLYDGDRVLGGGTIDSVK</sequence>
<dbReference type="Pfam" id="PF20259">
    <property type="entry name" value="tRNA_Me_trans_M"/>
    <property type="match status" value="1"/>
</dbReference>
<feature type="binding site" evidence="11">
    <location>
        <begin position="8"/>
        <end position="15"/>
    </location>
    <ligand>
        <name>ATP</name>
        <dbReference type="ChEBI" id="CHEBI:30616"/>
    </ligand>
</feature>
<dbReference type="Gene3D" id="2.30.30.280">
    <property type="entry name" value="Adenine nucleotide alpha hydrolases-like domains"/>
    <property type="match status" value="1"/>
</dbReference>
<keyword evidence="15" id="KW-1185">Reference proteome</keyword>
<dbReference type="Pfam" id="PF20258">
    <property type="entry name" value="tRNA_Me_trans_C"/>
    <property type="match status" value="1"/>
</dbReference>
<reference evidence="14" key="1">
    <citation type="submission" date="2021-10" db="EMBL/GenBank/DDBJ databases">
        <title>Anaerobic single-cell dispensing facilitates the cultivation of human gut bacteria.</title>
        <authorList>
            <person name="Afrizal A."/>
        </authorList>
    </citation>
    <scope>NUCLEOTIDE SEQUENCE</scope>
    <source>
        <strain evidence="14">CLA-AA-H250</strain>
    </source>
</reference>
<feature type="binding site" evidence="11">
    <location>
        <position position="127"/>
    </location>
    <ligand>
        <name>ATP</name>
        <dbReference type="ChEBI" id="CHEBI:30616"/>
    </ligand>
</feature>
<dbReference type="NCBIfam" id="TIGR00420">
    <property type="entry name" value="trmU"/>
    <property type="match status" value="1"/>
</dbReference>
<gene>
    <name evidence="11 14" type="primary">mnmA</name>
    <name evidence="14" type="ORF">LKD31_10775</name>
</gene>
<evidence type="ECO:0000256" key="9">
    <source>
        <dbReference type="ARBA" id="ARBA00051542"/>
    </source>
</evidence>
<dbReference type="EC" id="2.8.1.13" evidence="11"/>
<dbReference type="Gene3D" id="2.40.30.10">
    <property type="entry name" value="Translation factors"/>
    <property type="match status" value="1"/>
</dbReference>
<feature type="active site" description="Cysteine persulfide intermediate" evidence="11">
    <location>
        <position position="201"/>
    </location>
</feature>
<comment type="subcellular location">
    <subcellularLocation>
        <location evidence="11">Cytoplasm</location>
    </subcellularLocation>
</comment>
<keyword evidence="7 11" id="KW-0694">RNA-binding</keyword>
<organism evidence="14 15">
    <name type="scientific">Hominenteromicrobium mulieris</name>
    <dbReference type="NCBI Taxonomy" id="2885357"/>
    <lineage>
        <taxon>Bacteria</taxon>
        <taxon>Bacillati</taxon>
        <taxon>Bacillota</taxon>
        <taxon>Clostridia</taxon>
        <taxon>Eubacteriales</taxon>
        <taxon>Oscillospiraceae</taxon>
        <taxon>Hominenteromicrobium</taxon>
    </lineage>
</organism>
<accession>A0AAE3ANE2</accession>
<dbReference type="InterPro" id="IPR004506">
    <property type="entry name" value="MnmA-like"/>
</dbReference>
<protein>
    <recommendedName>
        <fullName evidence="11">tRNA-specific 2-thiouridylase MnmA</fullName>
        <ecNumber evidence="11">2.8.1.13</ecNumber>
    </recommendedName>
</protein>
<feature type="site" description="Interaction with tRNA" evidence="11">
    <location>
        <position position="340"/>
    </location>
</feature>
<evidence type="ECO:0000259" key="12">
    <source>
        <dbReference type="Pfam" id="PF20258"/>
    </source>
</evidence>
<feature type="active site" description="Nucleophile" evidence="11">
    <location>
        <position position="103"/>
    </location>
</feature>
<feature type="region of interest" description="Interaction with tRNA" evidence="11">
    <location>
        <begin position="307"/>
        <end position="308"/>
    </location>
</feature>
<evidence type="ECO:0000256" key="7">
    <source>
        <dbReference type="ARBA" id="ARBA00022884"/>
    </source>
</evidence>
<evidence type="ECO:0000256" key="2">
    <source>
        <dbReference type="ARBA" id="ARBA00022555"/>
    </source>
</evidence>
<feature type="site" description="Interaction with tRNA" evidence="11">
    <location>
        <position position="128"/>
    </location>
</feature>
<dbReference type="FunFam" id="2.40.30.10:FF:000023">
    <property type="entry name" value="tRNA-specific 2-thiouridylase MnmA"/>
    <property type="match status" value="1"/>
</dbReference>
<keyword evidence="6 11" id="KW-0067">ATP-binding</keyword>
<dbReference type="InterPro" id="IPR046885">
    <property type="entry name" value="MnmA-like_C"/>
</dbReference>
<comment type="caution">
    <text evidence="11">Lacks conserved residue(s) required for the propagation of feature annotation.</text>
</comment>
<dbReference type="InterPro" id="IPR014729">
    <property type="entry name" value="Rossmann-like_a/b/a_fold"/>
</dbReference>
<dbReference type="FunFam" id="3.40.50.620:FF:000115">
    <property type="entry name" value="tRNA-specific 2-thiouridylase MnmA"/>
    <property type="match status" value="1"/>
</dbReference>
<proteinExistence type="inferred from homology"/>
<dbReference type="GO" id="GO:0002143">
    <property type="term" value="P:tRNA wobble position uridine thiolation"/>
    <property type="evidence" value="ECO:0007669"/>
    <property type="project" value="TreeGrafter"/>
</dbReference>
<keyword evidence="4 11" id="KW-0819">tRNA processing</keyword>